<reference evidence="11" key="1">
    <citation type="submission" date="2022-01" db="EMBL/GenBank/DDBJ databases">
        <authorList>
            <person name="King R."/>
        </authorList>
    </citation>
    <scope>NUCLEOTIDE SEQUENCE</scope>
</reference>
<evidence type="ECO:0000313" key="12">
    <source>
        <dbReference type="Proteomes" id="UP001152798"/>
    </source>
</evidence>
<keyword evidence="7" id="KW-0828">Tyrosine catabolism</keyword>
<dbReference type="InterPro" id="IPR005955">
    <property type="entry name" value="GST_Zeta"/>
</dbReference>
<dbReference type="InterPro" id="IPR034333">
    <property type="entry name" value="GST_Zeta_N"/>
</dbReference>
<name>A0A9P0EET2_NEZVI</name>
<dbReference type="GO" id="GO:0005739">
    <property type="term" value="C:mitochondrion"/>
    <property type="evidence" value="ECO:0007669"/>
    <property type="project" value="TreeGrafter"/>
</dbReference>
<comment type="catalytic activity">
    <reaction evidence="1">
        <text>4-maleylacetoacetate = 4-fumarylacetoacetate</text>
        <dbReference type="Rhea" id="RHEA:14817"/>
        <dbReference type="ChEBI" id="CHEBI:17105"/>
        <dbReference type="ChEBI" id="CHEBI:18034"/>
        <dbReference type="EC" id="5.2.1.2"/>
    </reaction>
</comment>
<keyword evidence="6" id="KW-0808">Transferase</keyword>
<dbReference type="SUPFAM" id="SSF52833">
    <property type="entry name" value="Thioredoxin-like"/>
    <property type="match status" value="1"/>
</dbReference>
<keyword evidence="9" id="KW-0413">Isomerase</keyword>
<dbReference type="EC" id="5.2.1.2" evidence="5"/>
<evidence type="ECO:0000256" key="9">
    <source>
        <dbReference type="ARBA" id="ARBA00023235"/>
    </source>
</evidence>
<dbReference type="NCBIfam" id="TIGR01262">
    <property type="entry name" value="maiA"/>
    <property type="match status" value="1"/>
</dbReference>
<dbReference type="Proteomes" id="UP001152798">
    <property type="component" value="Chromosome 2"/>
</dbReference>
<sequence>MSAVGKPLLYSYWRSSCAWRVRIALNLKEIQYDIKPINLVKDGGEQNSEEFKKINPMGRVPALHIDGHTLIESMNIINYLEETRPERALMPNDVLKRSKVREICDIIVTGIQPLQNWTLLCELEEDKRNEWAQRWIDKGFEEGTAKTLDDKPGTSAIFLDPGLGEGEAEQYLFAN</sequence>
<evidence type="ECO:0000256" key="2">
    <source>
        <dbReference type="ARBA" id="ARBA00001955"/>
    </source>
</evidence>
<dbReference type="FunFam" id="3.40.30.10:FF:000041">
    <property type="entry name" value="Maleylacetoacetate isomerase isoform 1"/>
    <property type="match status" value="1"/>
</dbReference>
<evidence type="ECO:0000313" key="11">
    <source>
        <dbReference type="EMBL" id="CAH1393619.1"/>
    </source>
</evidence>
<keyword evidence="12" id="KW-1185">Reference proteome</keyword>
<dbReference type="Gene3D" id="3.40.30.10">
    <property type="entry name" value="Glutaredoxin"/>
    <property type="match status" value="1"/>
</dbReference>
<dbReference type="InterPro" id="IPR036282">
    <property type="entry name" value="Glutathione-S-Trfase_C_sf"/>
</dbReference>
<comment type="pathway">
    <text evidence="3">Amino-acid degradation; L-phenylalanine degradation; acetoacetate and fumarate from L-phenylalanine: step 5/6.</text>
</comment>
<dbReference type="CDD" id="cd03042">
    <property type="entry name" value="GST_N_Zeta"/>
    <property type="match status" value="1"/>
</dbReference>
<feature type="domain" description="GST N-terminal" evidence="10">
    <location>
        <begin position="5"/>
        <end position="88"/>
    </location>
</feature>
<evidence type="ECO:0000256" key="6">
    <source>
        <dbReference type="ARBA" id="ARBA00022679"/>
    </source>
</evidence>
<keyword evidence="8" id="KW-0585">Phenylalanine catabolism</keyword>
<dbReference type="GO" id="GO:0004364">
    <property type="term" value="F:glutathione transferase activity"/>
    <property type="evidence" value="ECO:0007669"/>
    <property type="project" value="TreeGrafter"/>
</dbReference>
<evidence type="ECO:0000256" key="5">
    <source>
        <dbReference type="ARBA" id="ARBA00013199"/>
    </source>
</evidence>
<dbReference type="GO" id="GO:0006749">
    <property type="term" value="P:glutathione metabolic process"/>
    <property type="evidence" value="ECO:0007669"/>
    <property type="project" value="TreeGrafter"/>
</dbReference>
<dbReference type="InterPro" id="IPR040079">
    <property type="entry name" value="Glutathione_S-Trfase"/>
</dbReference>
<dbReference type="GO" id="GO:0016034">
    <property type="term" value="F:maleylacetoacetate isomerase activity"/>
    <property type="evidence" value="ECO:0007669"/>
    <property type="project" value="UniProtKB-EC"/>
</dbReference>
<gene>
    <name evidence="11" type="ORF">NEZAVI_LOCUS4257</name>
</gene>
<evidence type="ECO:0000256" key="7">
    <source>
        <dbReference type="ARBA" id="ARBA00022878"/>
    </source>
</evidence>
<accession>A0A9P0EET2</accession>
<evidence type="ECO:0000259" key="10">
    <source>
        <dbReference type="PROSITE" id="PS50404"/>
    </source>
</evidence>
<dbReference type="GO" id="GO:0006559">
    <property type="term" value="P:L-phenylalanine catabolic process"/>
    <property type="evidence" value="ECO:0007669"/>
    <property type="project" value="UniProtKB-KW"/>
</dbReference>
<proteinExistence type="inferred from homology"/>
<organism evidence="11 12">
    <name type="scientific">Nezara viridula</name>
    <name type="common">Southern green stink bug</name>
    <name type="synonym">Cimex viridulus</name>
    <dbReference type="NCBI Taxonomy" id="85310"/>
    <lineage>
        <taxon>Eukaryota</taxon>
        <taxon>Metazoa</taxon>
        <taxon>Ecdysozoa</taxon>
        <taxon>Arthropoda</taxon>
        <taxon>Hexapoda</taxon>
        <taxon>Insecta</taxon>
        <taxon>Pterygota</taxon>
        <taxon>Neoptera</taxon>
        <taxon>Paraneoptera</taxon>
        <taxon>Hemiptera</taxon>
        <taxon>Heteroptera</taxon>
        <taxon>Panheteroptera</taxon>
        <taxon>Pentatomomorpha</taxon>
        <taxon>Pentatomoidea</taxon>
        <taxon>Pentatomidae</taxon>
        <taxon>Pentatominae</taxon>
        <taxon>Nezara</taxon>
    </lineage>
</organism>
<dbReference type="GO" id="GO:0006572">
    <property type="term" value="P:L-tyrosine catabolic process"/>
    <property type="evidence" value="ECO:0007669"/>
    <property type="project" value="UniProtKB-KW"/>
</dbReference>
<dbReference type="InterPro" id="IPR036249">
    <property type="entry name" value="Thioredoxin-like_sf"/>
</dbReference>
<dbReference type="AlphaFoldDB" id="A0A9P0EET2"/>
<dbReference type="PROSITE" id="PS50404">
    <property type="entry name" value="GST_NTER"/>
    <property type="match status" value="1"/>
</dbReference>
<evidence type="ECO:0000256" key="3">
    <source>
        <dbReference type="ARBA" id="ARBA00004671"/>
    </source>
</evidence>
<evidence type="ECO:0000256" key="1">
    <source>
        <dbReference type="ARBA" id="ARBA00001622"/>
    </source>
</evidence>
<dbReference type="Gene3D" id="1.20.1050.10">
    <property type="match status" value="1"/>
</dbReference>
<dbReference type="InterPro" id="IPR004045">
    <property type="entry name" value="Glutathione_S-Trfase_N"/>
</dbReference>
<comment type="similarity">
    <text evidence="4">Belongs to the GST superfamily. Zeta family.</text>
</comment>
<dbReference type="SFLD" id="SFLDS00019">
    <property type="entry name" value="Glutathione_Transferase_(cytos"/>
    <property type="match status" value="1"/>
</dbReference>
<dbReference type="PANTHER" id="PTHR42673">
    <property type="entry name" value="MALEYLACETOACETATE ISOMERASE"/>
    <property type="match status" value="1"/>
</dbReference>
<dbReference type="SFLD" id="SFLDG00358">
    <property type="entry name" value="Main_(cytGST)"/>
    <property type="match status" value="1"/>
</dbReference>
<dbReference type="Pfam" id="PF13409">
    <property type="entry name" value="GST_N_2"/>
    <property type="match status" value="1"/>
</dbReference>
<evidence type="ECO:0000256" key="4">
    <source>
        <dbReference type="ARBA" id="ARBA00010007"/>
    </source>
</evidence>
<protein>
    <recommendedName>
        <fullName evidence="5">maleylacetoacetate isomerase</fullName>
        <ecNumber evidence="5">5.2.1.2</ecNumber>
    </recommendedName>
</protein>
<dbReference type="SUPFAM" id="SSF47616">
    <property type="entry name" value="GST C-terminal domain-like"/>
    <property type="match status" value="1"/>
</dbReference>
<dbReference type="PANTHER" id="PTHR42673:SF4">
    <property type="entry name" value="MALEYLACETOACETATE ISOMERASE"/>
    <property type="match status" value="1"/>
</dbReference>
<comment type="cofactor">
    <cofactor evidence="2">
        <name>glutathione</name>
        <dbReference type="ChEBI" id="CHEBI:57925"/>
    </cofactor>
</comment>
<dbReference type="EMBL" id="OV725078">
    <property type="protein sequence ID" value="CAH1393619.1"/>
    <property type="molecule type" value="Genomic_DNA"/>
</dbReference>
<evidence type="ECO:0000256" key="8">
    <source>
        <dbReference type="ARBA" id="ARBA00023232"/>
    </source>
</evidence>